<dbReference type="SUPFAM" id="SSF46894">
    <property type="entry name" value="C-terminal effector domain of the bipartite response regulators"/>
    <property type="match status" value="1"/>
</dbReference>
<name>A0ABQ5US01_9HYPH</name>
<organism evidence="2 3">
    <name type="scientific">Maritalea porphyrae</name>
    <dbReference type="NCBI Taxonomy" id="880732"/>
    <lineage>
        <taxon>Bacteria</taxon>
        <taxon>Pseudomonadati</taxon>
        <taxon>Pseudomonadota</taxon>
        <taxon>Alphaproteobacteria</taxon>
        <taxon>Hyphomicrobiales</taxon>
        <taxon>Devosiaceae</taxon>
        <taxon>Maritalea</taxon>
    </lineage>
</organism>
<dbReference type="InterPro" id="IPR016032">
    <property type="entry name" value="Sig_transdc_resp-reg_C-effctor"/>
</dbReference>
<dbReference type="Pfam" id="PF00196">
    <property type="entry name" value="GerE"/>
    <property type="match status" value="1"/>
</dbReference>
<dbReference type="Proteomes" id="UP001161405">
    <property type="component" value="Unassembled WGS sequence"/>
</dbReference>
<accession>A0ABQ5US01</accession>
<comment type="caution">
    <text evidence="2">The sequence shown here is derived from an EMBL/GenBank/DDBJ whole genome shotgun (WGS) entry which is preliminary data.</text>
</comment>
<protein>
    <recommendedName>
        <fullName evidence="1">HTH luxR-type domain-containing protein</fullName>
    </recommendedName>
</protein>
<evidence type="ECO:0000313" key="2">
    <source>
        <dbReference type="EMBL" id="GLQ18060.1"/>
    </source>
</evidence>
<gene>
    <name evidence="2" type="ORF">GCM10007879_23090</name>
</gene>
<dbReference type="Gene3D" id="1.10.10.10">
    <property type="entry name" value="Winged helix-like DNA-binding domain superfamily/Winged helix DNA-binding domain"/>
    <property type="match status" value="1"/>
</dbReference>
<proteinExistence type="predicted"/>
<dbReference type="EMBL" id="BSNI01000002">
    <property type="protein sequence ID" value="GLQ18060.1"/>
    <property type="molecule type" value="Genomic_DNA"/>
</dbReference>
<dbReference type="InterPro" id="IPR000792">
    <property type="entry name" value="Tscrpt_reg_LuxR_C"/>
</dbReference>
<evidence type="ECO:0000313" key="3">
    <source>
        <dbReference type="Proteomes" id="UP001161405"/>
    </source>
</evidence>
<dbReference type="SMART" id="SM00421">
    <property type="entry name" value="HTH_LUXR"/>
    <property type="match status" value="1"/>
</dbReference>
<evidence type="ECO:0000259" key="1">
    <source>
        <dbReference type="SMART" id="SM00421"/>
    </source>
</evidence>
<reference evidence="2" key="1">
    <citation type="journal article" date="2014" name="Int. J. Syst. Evol. Microbiol.">
        <title>Complete genome of a new Firmicutes species belonging to the dominant human colonic microbiota ('Ruminococcus bicirculans') reveals two chromosomes and a selective capacity to utilize plant glucans.</title>
        <authorList>
            <consortium name="NISC Comparative Sequencing Program"/>
            <person name="Wegmann U."/>
            <person name="Louis P."/>
            <person name="Goesmann A."/>
            <person name="Henrissat B."/>
            <person name="Duncan S.H."/>
            <person name="Flint H.J."/>
        </authorList>
    </citation>
    <scope>NUCLEOTIDE SEQUENCE</scope>
    <source>
        <strain evidence="2">NBRC 107169</strain>
    </source>
</reference>
<dbReference type="RefSeq" id="WP_284364658.1">
    <property type="nucleotide sequence ID" value="NZ_BSNI01000002.1"/>
</dbReference>
<reference evidence="2" key="2">
    <citation type="submission" date="2023-01" db="EMBL/GenBank/DDBJ databases">
        <title>Draft genome sequence of Maritalea porphyrae strain NBRC 107169.</title>
        <authorList>
            <person name="Sun Q."/>
            <person name="Mori K."/>
        </authorList>
    </citation>
    <scope>NUCLEOTIDE SEQUENCE</scope>
    <source>
        <strain evidence="2">NBRC 107169</strain>
    </source>
</reference>
<dbReference type="InterPro" id="IPR036388">
    <property type="entry name" value="WH-like_DNA-bd_sf"/>
</dbReference>
<sequence length="354" mass="39827">MDGQYWSEFVGMLSQVTGVPQSFLIGIGANAQQPFQPITPNLSPEFLASYGSTYGRHDSWLQAFQQLGANKIWSTDEVLGRREVERSVLYNEWLRPQEDIVRGVGGVVSREYSRTIVLGANIRRNDNDFLEREWQATAEFLIPHIRQAFAMSLVIGEEQIKANVETERHGSRVGAICVVSAAGMLIYANDVAKSLIEKEKVFAIGRSDRLHMLDVNCALDYQVALFGMLSPSSIRPTITTGFLPELGTFEMRFAKIEPFEVPIPFSFSPDKPVLLITLAEHRHSIDQAGRLEKRFGLTSAEASIIERFSCGHPLRDISIQRQVSVNTVRNQMKNAMQKMGVSTQVELMRLLRHI</sequence>
<feature type="domain" description="HTH luxR-type" evidence="1">
    <location>
        <begin position="294"/>
        <end position="351"/>
    </location>
</feature>
<keyword evidence="3" id="KW-1185">Reference proteome</keyword>